<dbReference type="Pfam" id="PF00258">
    <property type="entry name" value="Flavodoxin_1"/>
    <property type="match status" value="1"/>
</dbReference>
<dbReference type="GO" id="GO:0005829">
    <property type="term" value="C:cytosol"/>
    <property type="evidence" value="ECO:0007669"/>
    <property type="project" value="TreeGrafter"/>
</dbReference>
<evidence type="ECO:0000256" key="2">
    <source>
        <dbReference type="ARBA" id="ARBA00001974"/>
    </source>
</evidence>
<feature type="binding site" evidence="9">
    <location>
        <begin position="515"/>
        <end position="519"/>
    </location>
    <ligand>
        <name>NADP(+)</name>
        <dbReference type="ChEBI" id="CHEBI:58349"/>
    </ligand>
</feature>
<evidence type="ECO:0000259" key="12">
    <source>
        <dbReference type="PROSITE" id="PS51384"/>
    </source>
</evidence>
<comment type="cofactor">
    <cofactor evidence="2 9">
        <name>FAD</name>
        <dbReference type="ChEBI" id="CHEBI:57692"/>
    </cofactor>
</comment>
<keyword evidence="14" id="KW-1185">Reference proteome</keyword>
<dbReference type="GO" id="GO:0010181">
    <property type="term" value="F:FMN binding"/>
    <property type="evidence" value="ECO:0007669"/>
    <property type="project" value="UniProtKB-UniRule"/>
</dbReference>
<dbReference type="InterPro" id="IPR003097">
    <property type="entry name" value="CysJ-like_FAD-binding"/>
</dbReference>
<comment type="similarity">
    <text evidence="9">In the N-terminal section; belongs to the flavodoxin family.</text>
</comment>
<keyword evidence="6 9" id="KW-0274">FAD</keyword>
<dbReference type="Proteomes" id="UP000703269">
    <property type="component" value="Unassembled WGS sequence"/>
</dbReference>
<keyword evidence="7 9" id="KW-0521">NADP</keyword>
<dbReference type="AlphaFoldDB" id="A0A9P3GES5"/>
<evidence type="ECO:0000256" key="6">
    <source>
        <dbReference type="ARBA" id="ARBA00022827"/>
    </source>
</evidence>
<dbReference type="InterPro" id="IPR008254">
    <property type="entry name" value="Flavodoxin/NO_synth"/>
</dbReference>
<evidence type="ECO:0000256" key="5">
    <source>
        <dbReference type="ARBA" id="ARBA00022643"/>
    </source>
</evidence>
<dbReference type="GO" id="GO:0050660">
    <property type="term" value="F:flavin adenine dinucleotide binding"/>
    <property type="evidence" value="ECO:0007669"/>
    <property type="project" value="UniProtKB-UniRule"/>
</dbReference>
<comment type="subunit">
    <text evidence="9">Interacts with DRE2; as part of the cytosolic iron-sulfur (Fe-S) protein assembly (CIA) machinery.</text>
</comment>
<dbReference type="HAMAP" id="MF_03178">
    <property type="entry name" value="NDOR1"/>
    <property type="match status" value="1"/>
</dbReference>
<evidence type="ECO:0000256" key="4">
    <source>
        <dbReference type="ARBA" id="ARBA00022630"/>
    </source>
</evidence>
<feature type="binding site" evidence="9">
    <location>
        <position position="590"/>
    </location>
    <ligand>
        <name>FAD</name>
        <dbReference type="ChEBI" id="CHEBI:57692"/>
    </ligand>
</feature>
<feature type="domain" description="FAD-binding FR-type" evidence="12">
    <location>
        <begin position="201"/>
        <end position="437"/>
    </location>
</feature>
<dbReference type="GO" id="GO:0016651">
    <property type="term" value="F:oxidoreductase activity, acting on NAD(P)H"/>
    <property type="evidence" value="ECO:0007669"/>
    <property type="project" value="UniProtKB-UniRule"/>
</dbReference>
<evidence type="ECO:0000256" key="3">
    <source>
        <dbReference type="ARBA" id="ARBA00022490"/>
    </source>
</evidence>
<dbReference type="EMBL" id="BPQB01000029">
    <property type="protein sequence ID" value="GJE93014.1"/>
    <property type="molecule type" value="Genomic_DNA"/>
</dbReference>
<comment type="subcellular location">
    <subcellularLocation>
        <location evidence="9">Cytoplasm</location>
    </subcellularLocation>
    <subcellularLocation>
        <location evidence="9">Mitochondrion</location>
    </subcellularLocation>
    <text evidence="9">Relocalizes to mitochondria after H(2)O(2) exposure.</text>
</comment>
<keyword evidence="8 9" id="KW-0560">Oxidoreductase</keyword>
<dbReference type="FunFam" id="3.40.50.360:FF:000034">
    <property type="entry name" value="NADPH-dependent diflavin oxidoreductase 1"/>
    <property type="match status" value="1"/>
</dbReference>
<dbReference type="PANTHER" id="PTHR19384:SF10">
    <property type="entry name" value="NADPH-DEPENDENT DIFLAVIN OXIDOREDUCTASE 1"/>
    <property type="match status" value="1"/>
</dbReference>
<dbReference type="InterPro" id="IPR017938">
    <property type="entry name" value="Riboflavin_synthase-like_b-brl"/>
</dbReference>
<comment type="caution">
    <text evidence="13">The sequence shown here is derived from an EMBL/GenBank/DDBJ whole genome shotgun (WGS) entry which is preliminary data.</text>
</comment>
<dbReference type="Pfam" id="PF00667">
    <property type="entry name" value="FAD_binding_1"/>
    <property type="match status" value="1"/>
</dbReference>
<keyword evidence="5 9" id="KW-0288">FMN</keyword>
<dbReference type="InterPro" id="IPR029039">
    <property type="entry name" value="Flavoprotein-like_sf"/>
</dbReference>
<comment type="similarity">
    <text evidence="9">In the C-terminal section; belongs to the flavoprotein pyridine nucleotide cytochrome reductase family.</text>
</comment>
<dbReference type="Gene3D" id="1.20.990.10">
    <property type="entry name" value="NADPH-cytochrome p450 Reductase, Chain A, domain 3"/>
    <property type="match status" value="1"/>
</dbReference>
<dbReference type="Gene3D" id="3.40.50.80">
    <property type="entry name" value="Nucleotide-binding domain of ferredoxin-NADP reductase (FNR) module"/>
    <property type="match status" value="1"/>
</dbReference>
<feature type="binding site" evidence="9">
    <location>
        <begin position="20"/>
        <end position="25"/>
    </location>
    <ligand>
        <name>FMN</name>
        <dbReference type="ChEBI" id="CHEBI:58210"/>
    </ligand>
</feature>
<dbReference type="OrthoDB" id="1856718at2759"/>
<dbReference type="InterPro" id="IPR039261">
    <property type="entry name" value="FNR_nucleotide-bd"/>
</dbReference>
<comment type="function">
    <text evidence="9">NADPH-dependent reductase which is a central component of the cytosolic iron-sulfur (Fe-S) protein assembly (CIA) machinery. Transfers electrons from NADPH via its FAD and FMN prosthetic groups to the [2Fe-2S] cluster of DRE2, another key component of the CIA machinery. In turn, this reduced cluster provides electrons for assembly of cytosolic iron-sulfur cluster proteins. Positively controls H(2)O(2)-induced cell death.</text>
</comment>
<proteinExistence type="inferred from homology"/>
<comment type="similarity">
    <text evidence="9">Belongs to the NADPH-dependent diflavin oxidoreductase NDOR1 family.</text>
</comment>
<keyword evidence="3 9" id="KW-0963">Cytoplasm</keyword>
<dbReference type="InterPro" id="IPR023173">
    <property type="entry name" value="NADPH_Cyt_P450_Rdtase_alpha"/>
</dbReference>
<feature type="binding site" evidence="9">
    <location>
        <begin position="506"/>
        <end position="507"/>
    </location>
    <ligand>
        <name>NADP(+)</name>
        <dbReference type="ChEBI" id="CHEBI:58349"/>
    </ligand>
</feature>
<dbReference type="GO" id="GO:0050661">
    <property type="term" value="F:NADP binding"/>
    <property type="evidence" value="ECO:0007669"/>
    <property type="project" value="UniProtKB-UniRule"/>
</dbReference>
<feature type="binding site" evidence="9">
    <location>
        <position position="451"/>
    </location>
    <ligand>
        <name>NADP(+)</name>
        <dbReference type="ChEBI" id="CHEBI:58349"/>
    </ligand>
</feature>
<comment type="caution">
    <text evidence="9">Lacks conserved residue(s) required for the propagation of feature annotation.</text>
</comment>
<dbReference type="Gene3D" id="2.40.30.10">
    <property type="entry name" value="Translation factors"/>
    <property type="match status" value="1"/>
</dbReference>
<evidence type="ECO:0000256" key="9">
    <source>
        <dbReference type="HAMAP-Rule" id="MF_03178"/>
    </source>
</evidence>
<comment type="catalytic activity">
    <reaction evidence="9">
        <text>2 oxidized [2Fe-2S]-[protein] + NADPH = 2 reduced [2Fe-2S]-[protein] + NADP(+) + H(+)</text>
        <dbReference type="Rhea" id="RHEA:67716"/>
        <dbReference type="Rhea" id="RHEA-COMP:17327"/>
        <dbReference type="Rhea" id="RHEA-COMP:17328"/>
        <dbReference type="ChEBI" id="CHEBI:15378"/>
        <dbReference type="ChEBI" id="CHEBI:33737"/>
        <dbReference type="ChEBI" id="CHEBI:33738"/>
        <dbReference type="ChEBI" id="CHEBI:57783"/>
        <dbReference type="ChEBI" id="CHEBI:58349"/>
    </reaction>
</comment>
<evidence type="ECO:0000259" key="11">
    <source>
        <dbReference type="PROSITE" id="PS50902"/>
    </source>
</evidence>
<dbReference type="Pfam" id="PF00175">
    <property type="entry name" value="NAD_binding_1"/>
    <property type="match status" value="1"/>
</dbReference>
<dbReference type="PROSITE" id="PS51384">
    <property type="entry name" value="FAD_FR"/>
    <property type="match status" value="1"/>
</dbReference>
<organism evidence="13 14">
    <name type="scientific">Phanerochaete sordida</name>
    <dbReference type="NCBI Taxonomy" id="48140"/>
    <lineage>
        <taxon>Eukaryota</taxon>
        <taxon>Fungi</taxon>
        <taxon>Dikarya</taxon>
        <taxon>Basidiomycota</taxon>
        <taxon>Agaricomycotina</taxon>
        <taxon>Agaricomycetes</taxon>
        <taxon>Polyporales</taxon>
        <taxon>Phanerochaetaceae</taxon>
        <taxon>Phanerochaete</taxon>
    </lineage>
</organism>
<feature type="binding site" evidence="9">
    <location>
        <begin position="67"/>
        <end position="70"/>
    </location>
    <ligand>
        <name>FMN</name>
        <dbReference type="ChEBI" id="CHEBI:58210"/>
    </ligand>
</feature>
<feature type="region of interest" description="Disordered" evidence="10">
    <location>
        <begin position="176"/>
        <end position="197"/>
    </location>
</feature>
<dbReference type="Gene3D" id="3.40.50.360">
    <property type="match status" value="1"/>
</dbReference>
<dbReference type="GO" id="GO:0160246">
    <property type="term" value="F:NADPH-iron-sulfur [2Fe-2S] protein oxidoreductase activity"/>
    <property type="evidence" value="ECO:0007669"/>
    <property type="project" value="InterPro"/>
</dbReference>
<gene>
    <name evidence="9" type="primary">TAH18</name>
    <name evidence="13" type="ORF">PsYK624_091730</name>
</gene>
<dbReference type="InterPro" id="IPR001709">
    <property type="entry name" value="Flavoprot_Pyr_Nucl_cyt_Rdtase"/>
</dbReference>
<keyword evidence="4 9" id="KW-0285">Flavoprotein</keyword>
<dbReference type="PANTHER" id="PTHR19384">
    <property type="entry name" value="NITRIC OXIDE SYNTHASE-RELATED"/>
    <property type="match status" value="1"/>
</dbReference>
<protein>
    <recommendedName>
        <fullName evidence="9">NADPH-dependent diflavin oxidoreductase 1</fullName>
        <ecNumber evidence="9">1.18.1.-</ecNumber>
    </recommendedName>
    <alternativeName>
        <fullName evidence="9">NADPH-dependent FMN and FAD-containing oxidoreductase</fullName>
    </alternativeName>
</protein>
<evidence type="ECO:0000256" key="1">
    <source>
        <dbReference type="ARBA" id="ARBA00001917"/>
    </source>
</evidence>
<feature type="binding site" evidence="9">
    <location>
        <begin position="376"/>
        <end position="379"/>
    </location>
    <ligand>
        <name>FAD</name>
        <dbReference type="ChEBI" id="CHEBI:57692"/>
    </ligand>
</feature>
<dbReference type="PROSITE" id="PS50902">
    <property type="entry name" value="FLAVODOXIN_LIKE"/>
    <property type="match status" value="1"/>
</dbReference>
<comment type="cofactor">
    <cofactor evidence="1 9">
        <name>FMN</name>
        <dbReference type="ChEBI" id="CHEBI:58210"/>
    </cofactor>
</comment>
<reference evidence="13 14" key="1">
    <citation type="submission" date="2021-08" db="EMBL/GenBank/DDBJ databases">
        <title>Draft Genome Sequence of Phanerochaete sordida strain YK-624.</title>
        <authorList>
            <person name="Mori T."/>
            <person name="Dohra H."/>
            <person name="Suzuki T."/>
            <person name="Kawagishi H."/>
            <person name="Hirai H."/>
        </authorList>
    </citation>
    <scope>NUCLEOTIDE SEQUENCE [LARGE SCALE GENOMIC DNA]</scope>
    <source>
        <strain evidence="13 14">YK-624</strain>
    </source>
</reference>
<dbReference type="InterPro" id="IPR001094">
    <property type="entry name" value="Flavdoxin-like"/>
</dbReference>
<feature type="binding site" evidence="9">
    <location>
        <position position="140"/>
    </location>
    <ligand>
        <name>FMN</name>
        <dbReference type="ChEBI" id="CHEBI:58210"/>
    </ligand>
</feature>
<dbReference type="InterPro" id="IPR028879">
    <property type="entry name" value="NDOR1"/>
</dbReference>
<evidence type="ECO:0000313" key="14">
    <source>
        <dbReference type="Proteomes" id="UP000703269"/>
    </source>
</evidence>
<dbReference type="SUPFAM" id="SSF63380">
    <property type="entry name" value="Riboflavin synthase domain-like"/>
    <property type="match status" value="1"/>
</dbReference>
<dbReference type="InterPro" id="IPR001433">
    <property type="entry name" value="OxRdtase_FAD/NAD-bd"/>
</dbReference>
<evidence type="ECO:0000256" key="8">
    <source>
        <dbReference type="ARBA" id="ARBA00023002"/>
    </source>
</evidence>
<dbReference type="PRINTS" id="PR00369">
    <property type="entry name" value="FLAVODOXIN"/>
</dbReference>
<evidence type="ECO:0000313" key="13">
    <source>
        <dbReference type="EMBL" id="GJE93014.1"/>
    </source>
</evidence>
<name>A0A9P3GES5_9APHY</name>
<evidence type="ECO:0000256" key="7">
    <source>
        <dbReference type="ARBA" id="ARBA00022857"/>
    </source>
</evidence>
<dbReference type="GO" id="GO:0005739">
    <property type="term" value="C:mitochondrion"/>
    <property type="evidence" value="ECO:0007669"/>
    <property type="project" value="UniProtKB-SubCell"/>
</dbReference>
<feature type="domain" description="Flavodoxin-like" evidence="11">
    <location>
        <begin position="14"/>
        <end position="158"/>
    </location>
</feature>
<sequence length="591" mass="66608">MSVHDHDELDERELTILYATETGNAQDVAERLARLCRRLHFRVRLCSIDEYQVDDIFSTHLIIFVISTTGSGREPRSMTRFWTSLLRGDLPSDLFDHLDFTIFGLGDTAYEKFCWPAKMLERRLLQLGATKIVDRGDADDQHPLGIDGALDPWMRTLSDTLLSLFPLPPGLEVKPDGLPEPRASVTEPEPAAVPPDAGSFQGYYTATVARNTRITDPEWYQDVRHFDLDFDADLEYAPGDIAVVAPEAPADDVEAFLQCVGWLDEADTPFAVKHVLPDQSLPARLPRTLTLRALFTRYLDINAVPRRSFFSLLRHFTSDELELEKLDEFLSSEGADDLYDYCQSVHRRIREVFEEFRSAKVPKDYLFDLFPPLRPREFSIASSSLRNPRRIELCVAIVKYRTKLKIPRRGVATTYLAALQPGDKLHIRLKKGIITLPPDKATPIICVGPGTGIAPMRAVIEERVAQGAKANTLYQGCRSASKDQHYREEFTRLTEAAQLEYRVACSRDGPPGVKRTYVQDLIAADAERIWELLGARGAWLYISGSSNKMPAAVRAAVQGALEQYGQKTEAEAKEFIADMERGGKLVEDCWD</sequence>
<accession>A0A9P3GES5</accession>
<dbReference type="SUPFAM" id="SSF52343">
    <property type="entry name" value="Ferredoxin reductase-like, C-terminal NADP-linked domain"/>
    <property type="match status" value="1"/>
</dbReference>
<keyword evidence="9" id="KW-0496">Mitochondrion</keyword>
<dbReference type="InterPro" id="IPR017927">
    <property type="entry name" value="FAD-bd_FR_type"/>
</dbReference>
<dbReference type="PRINTS" id="PR00371">
    <property type="entry name" value="FPNCR"/>
</dbReference>
<dbReference type="SUPFAM" id="SSF52218">
    <property type="entry name" value="Flavoproteins"/>
    <property type="match status" value="1"/>
</dbReference>
<dbReference type="GO" id="GO:0016226">
    <property type="term" value="P:iron-sulfur cluster assembly"/>
    <property type="evidence" value="ECO:0007669"/>
    <property type="project" value="UniProtKB-UniRule"/>
</dbReference>
<dbReference type="EC" id="1.18.1.-" evidence="9"/>
<evidence type="ECO:0000256" key="10">
    <source>
        <dbReference type="SAM" id="MobiDB-lite"/>
    </source>
</evidence>